<organism evidence="1 2">
    <name type="scientific">Sphingobacterium alkalisoli</name>
    <dbReference type="NCBI Taxonomy" id="1874115"/>
    <lineage>
        <taxon>Bacteria</taxon>
        <taxon>Pseudomonadati</taxon>
        <taxon>Bacteroidota</taxon>
        <taxon>Sphingobacteriia</taxon>
        <taxon>Sphingobacteriales</taxon>
        <taxon>Sphingobacteriaceae</taxon>
        <taxon>Sphingobacterium</taxon>
    </lineage>
</organism>
<dbReference type="RefSeq" id="WP_136821492.1">
    <property type="nucleotide sequence ID" value="NZ_BMJX01000004.1"/>
</dbReference>
<gene>
    <name evidence="1" type="ORF">FAZ19_14620</name>
</gene>
<proteinExistence type="predicted"/>
<dbReference type="OrthoDB" id="1222242at2"/>
<sequence length="347" mass="41457">MEVEDVKISRKKPIYPVGSGLFKYLKLYQRDGKLPMSYFDLLNFQETVPVMDKLGNDTFWETPLYPPHLQDQLYYGLKIIYAQLKASGNTRIVEHKIIDRIEYCAFGNTRPFRIRIINRLNDVYDYFYVKQADASRIYGLELEEIMSPNQVNYIYDRDTLVEEHIVGIPGDLFSKGRMHTPDYNQTRIAKEFVKFNERCIISLLGDMRAYNFVMQITPDFDDFQFRIRAIDFDQQFFEGNPKVYMPQFFKENFPYVKLSMEHLTEKTVSQYQQEERSSIVHRVRSERHRIKDLRDASKTQQLSTEENIKQLREGYAVFYENEHYHKCRTMTDIVELNVKNVIRQVKL</sequence>
<accession>A0A4U0H2D9</accession>
<dbReference type="Proteomes" id="UP000309872">
    <property type="component" value="Unassembled WGS sequence"/>
</dbReference>
<evidence type="ECO:0000313" key="1">
    <source>
        <dbReference type="EMBL" id="TJY64432.1"/>
    </source>
</evidence>
<keyword evidence="2" id="KW-1185">Reference proteome</keyword>
<evidence type="ECO:0000313" key="2">
    <source>
        <dbReference type="Proteomes" id="UP000309872"/>
    </source>
</evidence>
<protein>
    <submittedName>
        <fullName evidence="1">Uncharacterized protein</fullName>
    </submittedName>
</protein>
<dbReference type="EMBL" id="SUKA01000004">
    <property type="protein sequence ID" value="TJY64432.1"/>
    <property type="molecule type" value="Genomic_DNA"/>
</dbReference>
<dbReference type="AlphaFoldDB" id="A0A4U0H2D9"/>
<reference evidence="1 2" key="1">
    <citation type="submission" date="2019-04" db="EMBL/GenBank/DDBJ databases">
        <title>Sphingobacterium olei sp. nov., isolated from oil-contaminated soil.</title>
        <authorList>
            <person name="Liu B."/>
        </authorList>
    </citation>
    <scope>NUCLEOTIDE SEQUENCE [LARGE SCALE GENOMIC DNA]</scope>
    <source>
        <strain evidence="1 2">Y3L14</strain>
    </source>
</reference>
<comment type="caution">
    <text evidence="1">The sequence shown here is derived from an EMBL/GenBank/DDBJ whole genome shotgun (WGS) entry which is preliminary data.</text>
</comment>
<name>A0A4U0H2D9_9SPHI</name>